<dbReference type="Pfam" id="PF00300">
    <property type="entry name" value="His_Phos_1"/>
    <property type="match status" value="1"/>
</dbReference>
<gene>
    <name evidence="1" type="ORF">NCTC11862_01920</name>
</gene>
<dbReference type="GO" id="GO:0016791">
    <property type="term" value="F:phosphatase activity"/>
    <property type="evidence" value="ECO:0007669"/>
    <property type="project" value="TreeGrafter"/>
</dbReference>
<dbReference type="SMART" id="SM00855">
    <property type="entry name" value="PGAM"/>
    <property type="match status" value="1"/>
</dbReference>
<dbReference type="GO" id="GO:0016853">
    <property type="term" value="F:isomerase activity"/>
    <property type="evidence" value="ECO:0007669"/>
    <property type="project" value="UniProtKB-KW"/>
</dbReference>
<dbReference type="EMBL" id="UFXQ01000001">
    <property type="protein sequence ID" value="STC70112.1"/>
    <property type="molecule type" value="Genomic_DNA"/>
</dbReference>
<dbReference type="InterPro" id="IPR013078">
    <property type="entry name" value="His_Pase_superF_clade-1"/>
</dbReference>
<keyword evidence="2" id="KW-1185">Reference proteome</keyword>
<name>A0A376CPA3_9CORY</name>
<dbReference type="SUPFAM" id="SSF53254">
    <property type="entry name" value="Phosphoglycerate mutase-like"/>
    <property type="match status" value="1"/>
</dbReference>
<evidence type="ECO:0000313" key="1">
    <source>
        <dbReference type="EMBL" id="STC70112.1"/>
    </source>
</evidence>
<protein>
    <submittedName>
        <fullName evidence="1">Phosphoglycerate mutase</fullName>
        <ecNumber evidence="1">5.4.2.-</ecNumber>
    </submittedName>
</protein>
<dbReference type="Gene3D" id="3.40.50.1240">
    <property type="entry name" value="Phosphoglycerate mutase-like"/>
    <property type="match status" value="1"/>
</dbReference>
<proteinExistence type="predicted"/>
<dbReference type="OrthoDB" id="4120859at2"/>
<evidence type="ECO:0000313" key="2">
    <source>
        <dbReference type="Proteomes" id="UP000254467"/>
    </source>
</evidence>
<dbReference type="AlphaFoldDB" id="A0A376CPA3"/>
<dbReference type="PANTHER" id="PTHR48100">
    <property type="entry name" value="BROAD-SPECIFICITY PHOSPHATASE YOR283W-RELATED"/>
    <property type="match status" value="1"/>
</dbReference>
<dbReference type="GO" id="GO:0005737">
    <property type="term" value="C:cytoplasm"/>
    <property type="evidence" value="ECO:0007669"/>
    <property type="project" value="TreeGrafter"/>
</dbReference>
<sequence length="202" mass="22063">MDTTILLIRHGKTPTTGQILPGRAPGLHLSDAGVRQAREVARRIERLDAIYSSPLERTQETAAPTAEKFGLPVLIDEHLIECDFGEWTGAKLTELAKLKEWKVVQNDPEAFRFPDGESFVDMRDRIAAGLTAIARAHPGEVVACFSHADPIKAAVTWLDNQDLNAFQKVAADTTSITVARVGPTSREVLVRNSTSGDLVLPE</sequence>
<dbReference type="InterPro" id="IPR029033">
    <property type="entry name" value="His_PPase_superfam"/>
</dbReference>
<dbReference type="Proteomes" id="UP000254467">
    <property type="component" value="Unassembled WGS sequence"/>
</dbReference>
<accession>A0A376CPA3</accession>
<reference evidence="1 2" key="1">
    <citation type="submission" date="2018-06" db="EMBL/GenBank/DDBJ databases">
        <authorList>
            <consortium name="Pathogen Informatics"/>
            <person name="Doyle S."/>
        </authorList>
    </citation>
    <scope>NUCLEOTIDE SEQUENCE [LARGE SCALE GENOMIC DNA]</scope>
    <source>
        <strain evidence="1 2">NCTC11862</strain>
    </source>
</reference>
<dbReference type="CDD" id="cd07067">
    <property type="entry name" value="HP_PGM_like"/>
    <property type="match status" value="1"/>
</dbReference>
<dbReference type="PANTHER" id="PTHR48100:SF62">
    <property type="entry name" value="GLUCOSYL-3-PHOSPHOGLYCERATE PHOSPHATASE"/>
    <property type="match status" value="1"/>
</dbReference>
<dbReference type="InterPro" id="IPR050275">
    <property type="entry name" value="PGM_Phosphatase"/>
</dbReference>
<keyword evidence="1" id="KW-0413">Isomerase</keyword>
<dbReference type="STRING" id="35756.GCA_001044155_02128"/>
<dbReference type="RefSeq" id="WP_018580962.1">
    <property type="nucleotide sequence ID" value="NZ_LDYD01000008.1"/>
</dbReference>
<organism evidence="1 2">
    <name type="scientific">Corynebacterium pilosum</name>
    <dbReference type="NCBI Taxonomy" id="35756"/>
    <lineage>
        <taxon>Bacteria</taxon>
        <taxon>Bacillati</taxon>
        <taxon>Actinomycetota</taxon>
        <taxon>Actinomycetes</taxon>
        <taxon>Mycobacteriales</taxon>
        <taxon>Corynebacteriaceae</taxon>
        <taxon>Corynebacterium</taxon>
    </lineage>
</organism>
<dbReference type="EC" id="5.4.2.-" evidence="1"/>